<evidence type="ECO:0000256" key="11">
    <source>
        <dbReference type="ARBA" id="ARBA00023242"/>
    </source>
</evidence>
<feature type="compositionally biased region" description="Polar residues" evidence="12">
    <location>
        <begin position="57"/>
        <end position="121"/>
    </location>
</feature>
<evidence type="ECO:0000256" key="8">
    <source>
        <dbReference type="ARBA" id="ARBA00022927"/>
    </source>
</evidence>
<dbReference type="EMBL" id="JANEYF010001920">
    <property type="protein sequence ID" value="KAJ8954478.1"/>
    <property type="molecule type" value="Genomic_DNA"/>
</dbReference>
<dbReference type="InterPro" id="IPR007230">
    <property type="entry name" value="Nup98_auto-Pept-S59_dom"/>
</dbReference>
<evidence type="ECO:0000256" key="4">
    <source>
        <dbReference type="ARBA" id="ARBA00013472"/>
    </source>
</evidence>
<dbReference type="PROSITE" id="PS51434">
    <property type="entry name" value="NUP_C"/>
    <property type="match status" value="1"/>
</dbReference>
<sequence length="1620" mass="179474">MFGNLNKPAFGATAPNTSFGFGSTSTANANPFGGQNQLFSKPATGGFGSPSTSTFGQPATTSLFPSTQAQPTNLFQNANTSFGAPPSTQAGFGTSNLFGQQQPSSTGLFNTSSTFGQQNKPTGFGFGTQPTQPSLFGQQPQQQQTSSIFQPTSSNLFGGSTAFGGQQATGTVIKFNPVTGTDTMMKNGVAQSINTKHHSITCMKEYENKSFEELRFEDYLANRKGPQQQSGFGTTPFGATASTAPSLFGQPDASKAAFGQATGFGQTTSTFGQNTPGFGMANQQQQTGGLFGKPTGFGAPTSSTGAFGFGSTAQTANPFGANQAAKPFGSTTQPIFGTNTNTTQQSGFGTSLFGQTNTDSPLAPPASTQASSLFQPSKPLFGQATAAPGFGQTNTFGATSATPFGSTFAKPATPAFGTGQQTGFGSALGGMNQGQSLFGNTTAKPGGLFGNTSTTGLFGNTNTTFQPNTGFGLQQQQPQQSLFPPPEQQSSQNLALLTTNPFGDAPHLAGLEPKLKSSSPSISATDPKELKALLDPQKKVDMSHNSKLKVFPLRSMRDSLFDGVSSKFKEENPSPEYIKTNCRRLILKQRPSNSGDSHSPGIMRTDILKHIMTPDEPKNNSKEGNKIESNLVNDLRTTPLRLNFESTIEEEQNNQVSSQTYNIVNTSMTKSSIPGNTVPDTKSDSPTPDDEEEPVNLAAGDTAKRHPCGIVSTRPEYYTLPNLEELTQYVDENGSCIVKGFTIGRKGYGNVYFPDEMDVAGLNIDELVHFRYREINVYPDDTKKPPVGQGLNRKAQVTLDNVYPRRSDTNTLIKDVAELLQMSFAEKLRKVTVKKGAKFVDYRPETGSWVFKVDHFSKYGFNDSDEESEQNDKEAGKKKLESAQKPETDLHKASAELAKLDILKKKDRSREVEAKFGLDMDIFVEEGDQFNTEDDVLHQSMYVDNISEDDYQSIPMDIPRDIPMHLAYDPFKASKNIQVMKSTLFADDDRSSDGGGSHVSIIRQYLDIPEDIPQLPVIHEEPMLRKRTILRPTVEKVYNYGGMFKGKSFRVGWMKGFNFLSLNTKQGEVNGQLAWNTIDIGINSKGLDPLKDFLKESLEIVLEESSYELDENDVPTFKISKNVSYLKSQTKLFSKLFTKYNGKESQYLHSIWTLAEALWGPSEETISNRRYLLSEWLKTNTGYDDMSSSETVKNIFNQLSVFKILDAANLALEKRLPNLALLVSQLSVTNKTKLFLQEQIESWYNSMTANYIGEDMKKIYLLLSGIPLRDDVNIFENVDWKRAFGMHLWYICPAGAPIENAIELYNNAFEEKGYAELPTPPYRKSYVEYGSFDVLYHILMLYKTRVHRLSSVLNPATHTDDPLDYRLSWLLLQLFLSLDVGLIDTSEKNKLCTSFSNQLESLGKWEWAVFVLLYLEDNVLKKNLVMGILDRNLSPEVDKKTVNSQSFLVNKMQVPPEWIHMVKGEKTLLLERYFQAFNHFAYAQDFCKANYVLIEHLLPSLFINEQYDIIKLLINTIEHGSKDILHWNNEAGLFSDFLELQENIISFRAEDLLKLQLKIQSISDRIATFTIKTDQQKLCIAEMSKRCASVYKELCKKIKIKFVQEFLLGFYRNIGHAARF</sequence>
<evidence type="ECO:0000256" key="7">
    <source>
        <dbReference type="ARBA" id="ARBA00022816"/>
    </source>
</evidence>
<dbReference type="Proteomes" id="UP001162156">
    <property type="component" value="Unassembled WGS sequence"/>
</dbReference>
<comment type="subcellular location">
    <subcellularLocation>
        <location evidence="2">Nucleus membrane</location>
        <topology evidence="2">Peripheral membrane protein</topology>
        <orientation evidence="2">Nucleoplasmic side</orientation>
    </subcellularLocation>
    <subcellularLocation>
        <location evidence="1">Nucleus</location>
        <location evidence="1">Nuclear pore complex</location>
    </subcellularLocation>
</comment>
<dbReference type="GO" id="GO:0017056">
    <property type="term" value="F:structural constituent of nuclear pore"/>
    <property type="evidence" value="ECO:0007669"/>
    <property type="project" value="InterPro"/>
</dbReference>
<dbReference type="GO" id="GO:0051028">
    <property type="term" value="P:mRNA transport"/>
    <property type="evidence" value="ECO:0007669"/>
    <property type="project" value="UniProtKB-KW"/>
</dbReference>
<dbReference type="GO" id="GO:0003723">
    <property type="term" value="F:RNA binding"/>
    <property type="evidence" value="ECO:0007669"/>
    <property type="project" value="TreeGrafter"/>
</dbReference>
<dbReference type="Pfam" id="PF04096">
    <property type="entry name" value="Nucleoporin2"/>
    <property type="match status" value="1"/>
</dbReference>
<dbReference type="Gene3D" id="3.30.1610.10">
    <property type="entry name" value="Peptidase S59, nucleoporin"/>
    <property type="match status" value="1"/>
</dbReference>
<evidence type="ECO:0000256" key="6">
    <source>
        <dbReference type="ARBA" id="ARBA00022813"/>
    </source>
</evidence>
<keyword evidence="11" id="KW-0539">Nucleus</keyword>
<dbReference type="PANTHER" id="PTHR23198">
    <property type="entry name" value="NUCLEOPORIN"/>
    <property type="match status" value="1"/>
</dbReference>
<keyword evidence="7" id="KW-0509">mRNA transport</keyword>
<dbReference type="Gene3D" id="1.25.40.690">
    <property type="match status" value="1"/>
</dbReference>
<dbReference type="InterPro" id="IPR036903">
    <property type="entry name" value="Nup98_auto-Pept-S59_dom_sf"/>
</dbReference>
<feature type="region of interest" description="Disordered" evidence="12">
    <location>
        <begin position="451"/>
        <end position="526"/>
    </location>
</feature>
<evidence type="ECO:0000259" key="13">
    <source>
        <dbReference type="PROSITE" id="PS51434"/>
    </source>
</evidence>
<keyword evidence="8" id="KW-0653">Protein transport</keyword>
<dbReference type="FunFam" id="1.10.10.2360:FF:000001">
    <property type="entry name" value="Nuclear pore complex protein Nup98-Nup96"/>
    <property type="match status" value="1"/>
</dbReference>
<dbReference type="GO" id="GO:0034398">
    <property type="term" value="P:telomere tethering at nuclear periphery"/>
    <property type="evidence" value="ECO:0007669"/>
    <property type="project" value="TreeGrafter"/>
</dbReference>
<comment type="caution">
    <text evidence="14">The sequence shown here is derived from an EMBL/GenBank/DDBJ whole genome shotgun (WGS) entry which is preliminary data.</text>
</comment>
<evidence type="ECO:0000256" key="1">
    <source>
        <dbReference type="ARBA" id="ARBA00004567"/>
    </source>
</evidence>
<protein>
    <recommendedName>
        <fullName evidence="4">Nuclear pore complex protein Nup98-Nup96</fullName>
    </recommendedName>
</protein>
<feature type="compositionally biased region" description="Low complexity" evidence="12">
    <location>
        <begin position="451"/>
        <end position="465"/>
    </location>
</feature>
<evidence type="ECO:0000256" key="2">
    <source>
        <dbReference type="ARBA" id="ARBA00004620"/>
    </source>
</evidence>
<dbReference type="Gene3D" id="1.10.10.2360">
    <property type="match status" value="1"/>
</dbReference>
<proteinExistence type="inferred from homology"/>
<accession>A0AAV8YSR4</accession>
<keyword evidence="9" id="KW-0811">Translocation</keyword>
<name>A0AAV8YSR4_9CUCU</name>
<feature type="compositionally biased region" description="Low complexity" evidence="12">
    <location>
        <begin position="474"/>
        <end position="492"/>
    </location>
</feature>
<feature type="compositionally biased region" description="Low complexity" evidence="12">
    <location>
        <begin position="131"/>
        <end position="153"/>
    </location>
</feature>
<evidence type="ECO:0000256" key="10">
    <source>
        <dbReference type="ARBA" id="ARBA00023132"/>
    </source>
</evidence>
<evidence type="ECO:0000256" key="9">
    <source>
        <dbReference type="ARBA" id="ARBA00023010"/>
    </source>
</evidence>
<dbReference type="GO" id="GO:0006606">
    <property type="term" value="P:protein import into nucleus"/>
    <property type="evidence" value="ECO:0007669"/>
    <property type="project" value="TreeGrafter"/>
</dbReference>
<keyword evidence="6" id="KW-0068">Autocatalytic cleavage</keyword>
<dbReference type="GO" id="GO:0008139">
    <property type="term" value="F:nuclear localization sequence binding"/>
    <property type="evidence" value="ECO:0007669"/>
    <property type="project" value="TreeGrafter"/>
</dbReference>
<dbReference type="GO" id="GO:0044614">
    <property type="term" value="C:nuclear pore cytoplasmic filaments"/>
    <property type="evidence" value="ECO:0007669"/>
    <property type="project" value="TreeGrafter"/>
</dbReference>
<evidence type="ECO:0000313" key="15">
    <source>
        <dbReference type="Proteomes" id="UP001162156"/>
    </source>
</evidence>
<evidence type="ECO:0000256" key="12">
    <source>
        <dbReference type="SAM" id="MobiDB-lite"/>
    </source>
</evidence>
<dbReference type="InterPro" id="IPR021967">
    <property type="entry name" value="Nup98_C"/>
</dbReference>
<dbReference type="InterPro" id="IPR037665">
    <property type="entry name" value="Nucleoporin_S59-like"/>
</dbReference>
<feature type="compositionally biased region" description="Basic and acidic residues" evidence="12">
    <location>
        <begin position="870"/>
        <end position="891"/>
    </location>
</feature>
<feature type="domain" description="Peptidase S59" evidence="13">
    <location>
        <begin position="714"/>
        <end position="856"/>
    </location>
</feature>
<keyword evidence="10" id="KW-0906">Nuclear pore complex</keyword>
<dbReference type="PANTHER" id="PTHR23198:SF6">
    <property type="entry name" value="NUCLEAR PORE COMPLEX PROTEIN NUP98-NUP96"/>
    <property type="match status" value="1"/>
</dbReference>
<dbReference type="SUPFAM" id="SSF82215">
    <property type="entry name" value="C-terminal autoproteolytic domain of nucleoporin nup98"/>
    <property type="match status" value="1"/>
</dbReference>
<reference evidence="14" key="1">
    <citation type="journal article" date="2023" name="Insect Mol. Biol.">
        <title>Genome sequencing provides insights into the evolution of gene families encoding plant cell wall-degrading enzymes in longhorned beetles.</title>
        <authorList>
            <person name="Shin N.R."/>
            <person name="Okamura Y."/>
            <person name="Kirsch R."/>
            <person name="Pauchet Y."/>
        </authorList>
    </citation>
    <scope>NUCLEOTIDE SEQUENCE</scope>
    <source>
        <strain evidence="14">RBIC_L_NR</strain>
    </source>
</reference>
<dbReference type="GO" id="GO:0006405">
    <property type="term" value="P:RNA export from nucleus"/>
    <property type="evidence" value="ECO:0007669"/>
    <property type="project" value="TreeGrafter"/>
</dbReference>
<feature type="region of interest" description="Disordered" evidence="12">
    <location>
        <begin position="32"/>
        <end position="153"/>
    </location>
</feature>
<dbReference type="GO" id="GO:0031965">
    <property type="term" value="C:nuclear membrane"/>
    <property type="evidence" value="ECO:0007669"/>
    <property type="project" value="UniProtKB-SubCell"/>
</dbReference>
<comment type="similarity">
    <text evidence="3">Belongs to the nucleoporin GLFG family.</text>
</comment>
<evidence type="ECO:0000256" key="3">
    <source>
        <dbReference type="ARBA" id="ARBA00008926"/>
    </source>
</evidence>
<gene>
    <name evidence="14" type="ORF">NQ314_007084</name>
</gene>
<feature type="region of interest" description="Disordered" evidence="12">
    <location>
        <begin position="667"/>
        <end position="708"/>
    </location>
</feature>
<dbReference type="GO" id="GO:0000973">
    <property type="term" value="P:post-transcriptional tethering of RNA polymerase II gene DNA at nuclear periphery"/>
    <property type="evidence" value="ECO:0007669"/>
    <property type="project" value="TreeGrafter"/>
</dbReference>
<keyword evidence="5" id="KW-0813">Transport</keyword>
<keyword evidence="15" id="KW-1185">Reference proteome</keyword>
<evidence type="ECO:0000256" key="5">
    <source>
        <dbReference type="ARBA" id="ARBA00022448"/>
    </source>
</evidence>
<dbReference type="Pfam" id="PF12110">
    <property type="entry name" value="Nup96"/>
    <property type="match status" value="1"/>
</dbReference>
<dbReference type="Pfam" id="PF21240">
    <property type="entry name" value="Nup98_GLEBS"/>
    <property type="match status" value="1"/>
</dbReference>
<feature type="region of interest" description="Disordered" evidence="12">
    <location>
        <begin position="862"/>
        <end position="891"/>
    </location>
</feature>
<organism evidence="14 15">
    <name type="scientific">Rhamnusium bicolor</name>
    <dbReference type="NCBI Taxonomy" id="1586634"/>
    <lineage>
        <taxon>Eukaryota</taxon>
        <taxon>Metazoa</taxon>
        <taxon>Ecdysozoa</taxon>
        <taxon>Arthropoda</taxon>
        <taxon>Hexapoda</taxon>
        <taxon>Insecta</taxon>
        <taxon>Pterygota</taxon>
        <taxon>Neoptera</taxon>
        <taxon>Endopterygota</taxon>
        <taxon>Coleoptera</taxon>
        <taxon>Polyphaga</taxon>
        <taxon>Cucujiformia</taxon>
        <taxon>Chrysomeloidea</taxon>
        <taxon>Cerambycidae</taxon>
        <taxon>Lepturinae</taxon>
        <taxon>Rhagiini</taxon>
        <taxon>Rhamnusium</taxon>
    </lineage>
</organism>
<evidence type="ECO:0000313" key="14">
    <source>
        <dbReference type="EMBL" id="KAJ8954478.1"/>
    </source>
</evidence>